<evidence type="ECO:0000313" key="5">
    <source>
        <dbReference type="Proteomes" id="UP000289738"/>
    </source>
</evidence>
<evidence type="ECO:0000256" key="1">
    <source>
        <dbReference type="ARBA" id="ARBA00022821"/>
    </source>
</evidence>
<proteinExistence type="predicted"/>
<reference evidence="4 5" key="1">
    <citation type="submission" date="2019-01" db="EMBL/GenBank/DDBJ databases">
        <title>Sequencing of cultivated peanut Arachis hypogaea provides insights into genome evolution and oil improvement.</title>
        <authorList>
            <person name="Chen X."/>
        </authorList>
    </citation>
    <scope>NUCLEOTIDE SEQUENCE [LARGE SCALE GENOMIC DNA]</scope>
    <source>
        <strain evidence="5">cv. Fuhuasheng</strain>
        <tissue evidence="4">Leaves</tissue>
    </source>
</reference>
<dbReference type="SUPFAM" id="SSF52058">
    <property type="entry name" value="L domain-like"/>
    <property type="match status" value="1"/>
</dbReference>
<protein>
    <recommendedName>
        <fullName evidence="3">Disease resistance protein At4g27190-like leucine-rich repeats domain-containing protein</fullName>
    </recommendedName>
</protein>
<comment type="caution">
    <text evidence="4">The sequence shown here is derived from an EMBL/GenBank/DDBJ whole genome shotgun (WGS) entry which is preliminary data.</text>
</comment>
<keyword evidence="2" id="KW-0732">Signal</keyword>
<name>A0A445E950_ARAHY</name>
<dbReference type="PANTHER" id="PTHR33463">
    <property type="entry name" value="NB-ARC DOMAIN-CONTAINING PROTEIN-RELATED"/>
    <property type="match status" value="1"/>
</dbReference>
<evidence type="ECO:0000256" key="2">
    <source>
        <dbReference type="SAM" id="SignalP"/>
    </source>
</evidence>
<dbReference type="Pfam" id="PF23247">
    <property type="entry name" value="LRR_RPS2"/>
    <property type="match status" value="1"/>
</dbReference>
<evidence type="ECO:0000259" key="3">
    <source>
        <dbReference type="Pfam" id="PF23247"/>
    </source>
</evidence>
<accession>A0A445E950</accession>
<feature type="domain" description="Disease resistance protein At4g27190-like leucine-rich repeats" evidence="3">
    <location>
        <begin position="198"/>
        <end position="340"/>
    </location>
</feature>
<dbReference type="InterPro" id="IPR032675">
    <property type="entry name" value="LRR_dom_sf"/>
</dbReference>
<dbReference type="STRING" id="3818.A0A445E950"/>
<dbReference type="Gene3D" id="3.80.10.10">
    <property type="entry name" value="Ribonuclease Inhibitor"/>
    <property type="match status" value="1"/>
</dbReference>
<gene>
    <name evidence="4" type="ORF">Ahy_A02g006158</name>
</gene>
<dbReference type="InterPro" id="IPR050905">
    <property type="entry name" value="Plant_NBS-LRR"/>
</dbReference>
<organism evidence="4 5">
    <name type="scientific">Arachis hypogaea</name>
    <name type="common">Peanut</name>
    <dbReference type="NCBI Taxonomy" id="3818"/>
    <lineage>
        <taxon>Eukaryota</taxon>
        <taxon>Viridiplantae</taxon>
        <taxon>Streptophyta</taxon>
        <taxon>Embryophyta</taxon>
        <taxon>Tracheophyta</taxon>
        <taxon>Spermatophyta</taxon>
        <taxon>Magnoliopsida</taxon>
        <taxon>eudicotyledons</taxon>
        <taxon>Gunneridae</taxon>
        <taxon>Pentapetalae</taxon>
        <taxon>rosids</taxon>
        <taxon>fabids</taxon>
        <taxon>Fabales</taxon>
        <taxon>Fabaceae</taxon>
        <taxon>Papilionoideae</taxon>
        <taxon>50 kb inversion clade</taxon>
        <taxon>dalbergioids sensu lato</taxon>
        <taxon>Dalbergieae</taxon>
        <taxon>Pterocarpus clade</taxon>
        <taxon>Arachis</taxon>
    </lineage>
</organism>
<evidence type="ECO:0000313" key="4">
    <source>
        <dbReference type="EMBL" id="RYR71948.1"/>
    </source>
</evidence>
<sequence>MCPQLKSIFFFYIVVFLTNLETVDVPECGSLQAIVGEEGEGSNKVVLHKLCSLTLHNLPSFVSFYNNADMPLERQFMEKQARITDDTRIIPVEDEQSTTTSFSLFDENVKIPKLESLKLFSIKIHRIWSDQLSNDCFQNLIKLTLEDCNLTYLCSLTVARSLCKLKSIFISECSLMEKLFITEGNNNKYSKDCIFPKLEEIQLSRMEMLKEIWPHEDEVRADSFSSLISVDISQCNKIDKIFPRYMKCCYLSLKSLKVYSCVRVEFIFESRCPPQQSDAKFASPLEVIDLHNLPYLKYVWSEDPKGVVNFTNLQSIEISECNTLSNVLPSSIAKDLENLE</sequence>
<keyword evidence="1" id="KW-0611">Plant defense</keyword>
<dbReference type="AlphaFoldDB" id="A0A445E950"/>
<dbReference type="Proteomes" id="UP000289738">
    <property type="component" value="Chromosome A02"/>
</dbReference>
<keyword evidence="5" id="KW-1185">Reference proteome</keyword>
<dbReference type="PANTHER" id="PTHR33463:SF198">
    <property type="entry name" value="RPP4C3"/>
    <property type="match status" value="1"/>
</dbReference>
<feature type="signal peptide" evidence="2">
    <location>
        <begin position="1"/>
        <end position="22"/>
    </location>
</feature>
<dbReference type="EMBL" id="SDMP01000002">
    <property type="protein sequence ID" value="RYR71948.1"/>
    <property type="molecule type" value="Genomic_DNA"/>
</dbReference>
<dbReference type="InterPro" id="IPR057135">
    <property type="entry name" value="At4g27190-like_LRR"/>
</dbReference>
<feature type="chain" id="PRO_5019392444" description="Disease resistance protein At4g27190-like leucine-rich repeats domain-containing protein" evidence="2">
    <location>
        <begin position="23"/>
        <end position="340"/>
    </location>
</feature>